<protein>
    <recommendedName>
        <fullName evidence="4">Transmembrane protein</fullName>
    </recommendedName>
</protein>
<evidence type="ECO:0008006" key="4">
    <source>
        <dbReference type="Google" id="ProtNLM"/>
    </source>
</evidence>
<feature type="transmembrane region" description="Helical" evidence="1">
    <location>
        <begin position="144"/>
        <end position="166"/>
    </location>
</feature>
<keyword evidence="1" id="KW-1133">Transmembrane helix</keyword>
<dbReference type="InterPro" id="IPR039708">
    <property type="entry name" value="MT1774/Rv1733c-like"/>
</dbReference>
<evidence type="ECO:0000313" key="2">
    <source>
        <dbReference type="EMBL" id="SHN75909.1"/>
    </source>
</evidence>
<dbReference type="PANTHER" id="PTHR42305:SF1">
    <property type="entry name" value="MEMBRANE PROTEIN RV1733C-RELATED"/>
    <property type="match status" value="1"/>
</dbReference>
<reference evidence="2 3" key="1">
    <citation type="submission" date="2016-11" db="EMBL/GenBank/DDBJ databases">
        <authorList>
            <person name="Jaros S."/>
            <person name="Januszkiewicz K."/>
            <person name="Wedrychowicz H."/>
        </authorList>
    </citation>
    <scope>NUCLEOTIDE SEQUENCE [LARGE SCALE GENOMIC DNA]</scope>
    <source>
        <strain evidence="2 3">DSM 46144</strain>
    </source>
</reference>
<accession>A0A1M7TYW0</accession>
<dbReference type="Proteomes" id="UP000184440">
    <property type="component" value="Unassembled WGS sequence"/>
</dbReference>
<evidence type="ECO:0000313" key="3">
    <source>
        <dbReference type="Proteomes" id="UP000184440"/>
    </source>
</evidence>
<keyword evidence="3" id="KW-1185">Reference proteome</keyword>
<feature type="transmembrane region" description="Helical" evidence="1">
    <location>
        <begin position="31"/>
        <end position="53"/>
    </location>
</feature>
<proteinExistence type="predicted"/>
<dbReference type="RefSeq" id="WP_073260187.1">
    <property type="nucleotide sequence ID" value="NZ_FRCS01000007.1"/>
</dbReference>
<name>A0A1M7TYW0_9ACTN</name>
<dbReference type="AlphaFoldDB" id="A0A1M7TYW0"/>
<organism evidence="2 3">
    <name type="scientific">Cryptosporangium aurantiacum</name>
    <dbReference type="NCBI Taxonomy" id="134849"/>
    <lineage>
        <taxon>Bacteria</taxon>
        <taxon>Bacillati</taxon>
        <taxon>Actinomycetota</taxon>
        <taxon>Actinomycetes</taxon>
        <taxon>Cryptosporangiales</taxon>
        <taxon>Cryptosporangiaceae</taxon>
        <taxon>Cryptosporangium</taxon>
    </lineage>
</organism>
<dbReference type="EMBL" id="FRCS01000007">
    <property type="protein sequence ID" value="SHN75909.1"/>
    <property type="molecule type" value="Genomic_DNA"/>
</dbReference>
<dbReference type="PANTHER" id="PTHR42305">
    <property type="entry name" value="MEMBRANE PROTEIN RV1733C-RELATED"/>
    <property type="match status" value="1"/>
</dbReference>
<gene>
    <name evidence="2" type="ORF">SAMN05443668_107412</name>
</gene>
<evidence type="ECO:0000256" key="1">
    <source>
        <dbReference type="SAM" id="Phobius"/>
    </source>
</evidence>
<sequence length="194" mass="21096">MPKYTLIRRAARLLGWTRNPLCRPVDRAEGALRVAAGLAVVLTLALAIGAGAVRYERETADAVAARSVLLHVPVELRADTPSARTDAIGPGVVATWTLPDGTVRTGRVYTGEIAADGDTVTVWMDASYEAVHPPATDAELLQRAVLGAVLTFLLVLAGLAGAYRIARRRLDRHRDAAWTRDWLVAWQSWHDRSL</sequence>
<dbReference type="OrthoDB" id="3637369at2"/>
<keyword evidence="1" id="KW-0472">Membrane</keyword>
<dbReference type="STRING" id="134849.SAMN05443668_107412"/>
<keyword evidence="1" id="KW-0812">Transmembrane</keyword>